<dbReference type="Gene3D" id="3.10.20.90">
    <property type="entry name" value="Phosphatidylinositol 3-kinase Catalytic Subunit, Chain A, domain 1"/>
    <property type="match status" value="1"/>
</dbReference>
<dbReference type="CDD" id="cd17058">
    <property type="entry name" value="Ubl_SNRNP25"/>
    <property type="match status" value="1"/>
</dbReference>
<dbReference type="InterPro" id="IPR039690">
    <property type="entry name" value="SNRNP25"/>
</dbReference>
<proteinExistence type="predicted"/>
<feature type="domain" description="SNRNP25 ubiquitin-like" evidence="1">
    <location>
        <begin position="34"/>
        <end position="110"/>
    </location>
</feature>
<dbReference type="PANTHER" id="PTHR14942">
    <property type="entry name" value="U11/U12 SMALL NUCLEAR RIBONUCLEOPROTEIN 25 KDA PROTEIN"/>
    <property type="match status" value="1"/>
</dbReference>
<dbReference type="AlphaFoldDB" id="A0AA88D4B1"/>
<sequence>MASLERVFPTINFPRSPSSSPFSNSTALPSQPNVCLNVEIAKTATVDELKQAVEAVFSHLPQNGPGKISWPYVWGHFCLSYNGQKLVIDTDCIRDYGVKDGDQLHFMRHVSMSYNMVRKRSKHKNMSRLPSISCDDEEQNDKEHSECGYKGKGKLHHYVDQGCFIGQREIKLTNLLGEWFSRCKIASLGKKRVEDVACPSRVPTGIMEGFKKIVRRCGDKCYSRKATILLSHRRRYP</sequence>
<dbReference type="InterPro" id="IPR040610">
    <property type="entry name" value="SNRNP25_ubiquitin"/>
</dbReference>
<gene>
    <name evidence="2" type="ORF">TIFTF001_014635</name>
</gene>
<dbReference type="GO" id="GO:0000398">
    <property type="term" value="P:mRNA splicing, via spliceosome"/>
    <property type="evidence" value="ECO:0007669"/>
    <property type="project" value="InterPro"/>
</dbReference>
<dbReference type="EMBL" id="BTGU01000020">
    <property type="protein sequence ID" value="GMN45443.1"/>
    <property type="molecule type" value="Genomic_DNA"/>
</dbReference>
<keyword evidence="3" id="KW-1185">Reference proteome</keyword>
<protein>
    <recommendedName>
        <fullName evidence="1">SNRNP25 ubiquitin-like domain-containing protein</fullName>
    </recommendedName>
</protein>
<dbReference type="PANTHER" id="PTHR14942:SF2">
    <property type="entry name" value="UBIQUITIN-LIKE SUPERFAMILY PROTEIN"/>
    <property type="match status" value="1"/>
</dbReference>
<organism evidence="2 3">
    <name type="scientific">Ficus carica</name>
    <name type="common">Common fig</name>
    <dbReference type="NCBI Taxonomy" id="3494"/>
    <lineage>
        <taxon>Eukaryota</taxon>
        <taxon>Viridiplantae</taxon>
        <taxon>Streptophyta</taxon>
        <taxon>Embryophyta</taxon>
        <taxon>Tracheophyta</taxon>
        <taxon>Spermatophyta</taxon>
        <taxon>Magnoliopsida</taxon>
        <taxon>eudicotyledons</taxon>
        <taxon>Gunneridae</taxon>
        <taxon>Pentapetalae</taxon>
        <taxon>rosids</taxon>
        <taxon>fabids</taxon>
        <taxon>Rosales</taxon>
        <taxon>Moraceae</taxon>
        <taxon>Ficeae</taxon>
        <taxon>Ficus</taxon>
    </lineage>
</organism>
<evidence type="ECO:0000313" key="3">
    <source>
        <dbReference type="Proteomes" id="UP001187192"/>
    </source>
</evidence>
<evidence type="ECO:0000313" key="2">
    <source>
        <dbReference type="EMBL" id="GMN45443.1"/>
    </source>
</evidence>
<accession>A0AA88D4B1</accession>
<comment type="caution">
    <text evidence="2">The sequence shown here is derived from an EMBL/GenBank/DDBJ whole genome shotgun (WGS) entry which is preliminary data.</text>
</comment>
<dbReference type="SUPFAM" id="SSF54236">
    <property type="entry name" value="Ubiquitin-like"/>
    <property type="match status" value="1"/>
</dbReference>
<reference evidence="2" key="1">
    <citation type="submission" date="2023-07" db="EMBL/GenBank/DDBJ databases">
        <title>draft genome sequence of fig (Ficus carica).</title>
        <authorList>
            <person name="Takahashi T."/>
            <person name="Nishimura K."/>
        </authorList>
    </citation>
    <scope>NUCLEOTIDE SEQUENCE</scope>
</reference>
<evidence type="ECO:0000259" key="1">
    <source>
        <dbReference type="Pfam" id="PF18036"/>
    </source>
</evidence>
<dbReference type="Pfam" id="PF18036">
    <property type="entry name" value="Ubiquitin_4"/>
    <property type="match status" value="1"/>
</dbReference>
<name>A0AA88D4B1_FICCA</name>
<dbReference type="InterPro" id="IPR029071">
    <property type="entry name" value="Ubiquitin-like_domsf"/>
</dbReference>
<dbReference type="Proteomes" id="UP001187192">
    <property type="component" value="Unassembled WGS sequence"/>
</dbReference>